<evidence type="ECO:0000256" key="3">
    <source>
        <dbReference type="RuleBase" id="RU000363"/>
    </source>
</evidence>
<dbReference type="InterPro" id="IPR002347">
    <property type="entry name" value="SDR_fam"/>
</dbReference>
<dbReference type="PANTHER" id="PTHR43669:SF12">
    <property type="entry name" value="BLR5618 PROTEIN"/>
    <property type="match status" value="1"/>
</dbReference>
<protein>
    <submittedName>
        <fullName evidence="4">SDR family oxidoreductase</fullName>
    </submittedName>
</protein>
<dbReference type="EMBL" id="CP110615">
    <property type="protein sequence ID" value="UZJ24220.1"/>
    <property type="molecule type" value="Genomic_DNA"/>
</dbReference>
<dbReference type="InterPro" id="IPR036291">
    <property type="entry name" value="NAD(P)-bd_dom_sf"/>
</dbReference>
<dbReference type="Proteomes" id="UP001164965">
    <property type="component" value="Chromosome"/>
</dbReference>
<dbReference type="CDD" id="cd05233">
    <property type="entry name" value="SDR_c"/>
    <property type="match status" value="1"/>
</dbReference>
<proteinExistence type="inferred from homology"/>
<keyword evidence="2" id="KW-0560">Oxidoreductase</keyword>
<dbReference type="SUPFAM" id="SSF51735">
    <property type="entry name" value="NAD(P)-binding Rossmann-fold domains"/>
    <property type="match status" value="1"/>
</dbReference>
<dbReference type="RefSeq" id="WP_265382327.1">
    <property type="nucleotide sequence ID" value="NZ_CP110615.1"/>
</dbReference>
<dbReference type="Pfam" id="PF00106">
    <property type="entry name" value="adh_short"/>
    <property type="match status" value="1"/>
</dbReference>
<evidence type="ECO:0000313" key="5">
    <source>
        <dbReference type="Proteomes" id="UP001164965"/>
    </source>
</evidence>
<organism evidence="4 5">
    <name type="scientific">Rhodococcus antarcticus</name>
    <dbReference type="NCBI Taxonomy" id="2987751"/>
    <lineage>
        <taxon>Bacteria</taxon>
        <taxon>Bacillati</taxon>
        <taxon>Actinomycetota</taxon>
        <taxon>Actinomycetes</taxon>
        <taxon>Mycobacteriales</taxon>
        <taxon>Nocardiaceae</taxon>
        <taxon>Rhodococcus</taxon>
    </lineage>
</organism>
<evidence type="ECO:0000256" key="1">
    <source>
        <dbReference type="ARBA" id="ARBA00006484"/>
    </source>
</evidence>
<dbReference type="PRINTS" id="PR00080">
    <property type="entry name" value="SDRFAMILY"/>
</dbReference>
<dbReference type="PROSITE" id="PS00061">
    <property type="entry name" value="ADH_SHORT"/>
    <property type="match status" value="1"/>
</dbReference>
<accession>A0ABY6NXU8</accession>
<comment type="similarity">
    <text evidence="1 3">Belongs to the short-chain dehydrogenases/reductases (SDR) family.</text>
</comment>
<evidence type="ECO:0000313" key="4">
    <source>
        <dbReference type="EMBL" id="UZJ24220.1"/>
    </source>
</evidence>
<dbReference type="InterPro" id="IPR020904">
    <property type="entry name" value="Sc_DH/Rdtase_CS"/>
</dbReference>
<name>A0ABY6NXU8_9NOCA</name>
<evidence type="ECO:0000256" key="2">
    <source>
        <dbReference type="ARBA" id="ARBA00023002"/>
    </source>
</evidence>
<dbReference type="PRINTS" id="PR00081">
    <property type="entry name" value="GDHRDH"/>
</dbReference>
<gene>
    <name evidence="4" type="ORF">RHODO2019_13795</name>
</gene>
<sequence>MTGEGPGRTEAPVAVVTGAGSGIGRAVTRRLLTAGFRVALVGRTRSALEATAAPAVTAPGGTALVLPADVTVDAEVAALVATVERTWGRLDLLVNNAGTFGPVGAVDEIDPAEFRATVEVNLTGAFLCTHHAVRVMKRQRPRGGRIINNGSISAHVPRPRSVAYAASKHAMTGLTRATALDGRAHDITCGQLDIGNARTEMTTGFTAEPTFDVAHVADAVLAVARLPLGVSVPTMTIVATGMPYGGRG</sequence>
<dbReference type="PANTHER" id="PTHR43669">
    <property type="entry name" value="5-KETO-D-GLUCONATE 5-REDUCTASE"/>
    <property type="match status" value="1"/>
</dbReference>
<reference evidence="4" key="1">
    <citation type="submission" date="2022-10" db="EMBL/GenBank/DDBJ databases">
        <title>Rhodococcus sp.75.</title>
        <authorList>
            <person name="Sun M."/>
        </authorList>
    </citation>
    <scope>NUCLEOTIDE SEQUENCE</scope>
    <source>
        <strain evidence="4">75</strain>
    </source>
</reference>
<keyword evidence="5" id="KW-1185">Reference proteome</keyword>
<dbReference type="Gene3D" id="3.40.50.720">
    <property type="entry name" value="NAD(P)-binding Rossmann-like Domain"/>
    <property type="match status" value="1"/>
</dbReference>